<accession>A0ABN6MN14</accession>
<dbReference type="Proteomes" id="UP001162891">
    <property type="component" value="Chromosome"/>
</dbReference>
<name>A0ABN6MN14_9BACT</name>
<keyword evidence="2" id="KW-1185">Reference proteome</keyword>
<protein>
    <submittedName>
        <fullName evidence="1">Uncharacterized protein</fullName>
    </submittedName>
</protein>
<dbReference type="RefSeq" id="WP_248360079.1">
    <property type="nucleotide sequence ID" value="NZ_AP025591.1"/>
</dbReference>
<sequence>MKIQVLMSPGCGHGARALEVVADVVGQIAPGAEIETIAVATLEDAARWSFPGSPTVRVDDIDIDPEAPTGVALG</sequence>
<evidence type="ECO:0000313" key="2">
    <source>
        <dbReference type="Proteomes" id="UP001162891"/>
    </source>
</evidence>
<reference evidence="2" key="1">
    <citation type="journal article" date="2022" name="Int. J. Syst. Evol. Microbiol.">
        <title>Anaeromyxobacter oryzae sp. nov., Anaeromyxobacter diazotrophicus sp. nov. and Anaeromyxobacter paludicola sp. nov., isolated from paddy soils.</title>
        <authorList>
            <person name="Itoh H."/>
            <person name="Xu Z."/>
            <person name="Mise K."/>
            <person name="Masuda Y."/>
            <person name="Ushijima N."/>
            <person name="Hayakawa C."/>
            <person name="Shiratori Y."/>
            <person name="Senoo K."/>
        </authorList>
    </citation>
    <scope>NUCLEOTIDE SEQUENCE [LARGE SCALE GENOMIC DNA]</scope>
    <source>
        <strain evidence="2">Red232</strain>
    </source>
</reference>
<dbReference type="EMBL" id="AP025591">
    <property type="protein sequence ID" value="BDG02432.1"/>
    <property type="molecule type" value="Genomic_DNA"/>
</dbReference>
<evidence type="ECO:0000313" key="1">
    <source>
        <dbReference type="EMBL" id="BDG02432.1"/>
    </source>
</evidence>
<organism evidence="1 2">
    <name type="scientific">Anaeromyxobacter oryzae</name>
    <dbReference type="NCBI Taxonomy" id="2918170"/>
    <lineage>
        <taxon>Bacteria</taxon>
        <taxon>Pseudomonadati</taxon>
        <taxon>Myxococcota</taxon>
        <taxon>Myxococcia</taxon>
        <taxon>Myxococcales</taxon>
        <taxon>Cystobacterineae</taxon>
        <taxon>Anaeromyxobacteraceae</taxon>
        <taxon>Anaeromyxobacter</taxon>
    </lineage>
</organism>
<gene>
    <name evidence="1" type="ORF">AMOR_14280</name>
</gene>
<proteinExistence type="predicted"/>